<name>A0ABU6NTD8_9BACI</name>
<dbReference type="PANTHER" id="PTHR10000">
    <property type="entry name" value="PHOSPHOSERINE PHOSPHATASE"/>
    <property type="match status" value="1"/>
</dbReference>
<evidence type="ECO:0000313" key="1">
    <source>
        <dbReference type="EMBL" id="MED4400418.1"/>
    </source>
</evidence>
<dbReference type="InterPro" id="IPR006379">
    <property type="entry name" value="HAD-SF_hydro_IIB"/>
</dbReference>
<reference evidence="1 2" key="1">
    <citation type="submission" date="2023-03" db="EMBL/GenBank/DDBJ databases">
        <title>Bacillus Genome Sequencing.</title>
        <authorList>
            <person name="Dunlap C."/>
        </authorList>
    </citation>
    <scope>NUCLEOTIDE SEQUENCE [LARGE SCALE GENOMIC DNA]</scope>
    <source>
        <strain evidence="1 2">NRS-1717</strain>
    </source>
</reference>
<dbReference type="NCBIfam" id="TIGR01484">
    <property type="entry name" value="HAD-SF-IIB"/>
    <property type="match status" value="1"/>
</dbReference>
<keyword evidence="1" id="KW-0378">Hydrolase</keyword>
<dbReference type="GeneID" id="301142419"/>
<protein>
    <submittedName>
        <fullName evidence="1">Cof-type HAD-IIB family hydrolase</fullName>
        <ecNumber evidence="1">3.1.3.-</ecNumber>
    </submittedName>
</protein>
<dbReference type="CDD" id="cd07516">
    <property type="entry name" value="HAD_Pase"/>
    <property type="match status" value="1"/>
</dbReference>
<dbReference type="PROSITE" id="PS01228">
    <property type="entry name" value="COF_1"/>
    <property type="match status" value="1"/>
</dbReference>
<dbReference type="Proteomes" id="UP001342826">
    <property type="component" value="Unassembled WGS sequence"/>
</dbReference>
<dbReference type="SUPFAM" id="SSF56784">
    <property type="entry name" value="HAD-like"/>
    <property type="match status" value="1"/>
</dbReference>
<dbReference type="RefSeq" id="WP_066233269.1">
    <property type="nucleotide sequence ID" value="NZ_JARTFQ010000008.1"/>
</dbReference>
<comment type="caution">
    <text evidence="1">The sequence shown here is derived from an EMBL/GenBank/DDBJ whole genome shotgun (WGS) entry which is preliminary data.</text>
</comment>
<dbReference type="InterPro" id="IPR000150">
    <property type="entry name" value="Cof"/>
</dbReference>
<dbReference type="Gene3D" id="3.40.50.1000">
    <property type="entry name" value="HAD superfamily/HAD-like"/>
    <property type="match status" value="1"/>
</dbReference>
<sequence>MRKLIAIDLDGTLLSSHYQISKENIQAIRHAQKAGHIVIICSGRAPEDIAALSAKFDLDCPIAGSNGTVVIINGKEISNISMDKKTVFSASKLLDQFKSPYRVYTNYGVFIEAAWAERFSEIFQQYKEIKDTVSIFEYKMLTEEPIETDTLKIFHQIDDLLSLKNIKVQKFFIPTLIQSTKEELISAFQKMEEVALTSSGPTNIEIMDKNGNKSNGIKTLAKYFGIPLENTIAIGDNFNDLPMMEAAGLSVAMGNGDPKVKELCDIITLTNDEHGVAYAIEKYVLNL</sequence>
<dbReference type="SFLD" id="SFLDG01140">
    <property type="entry name" value="C2.B:_Phosphomannomutase_and_P"/>
    <property type="match status" value="1"/>
</dbReference>
<dbReference type="InterPro" id="IPR036412">
    <property type="entry name" value="HAD-like_sf"/>
</dbReference>
<dbReference type="NCBIfam" id="TIGR00099">
    <property type="entry name" value="Cof-subfamily"/>
    <property type="match status" value="1"/>
</dbReference>
<dbReference type="InterPro" id="IPR023214">
    <property type="entry name" value="HAD_sf"/>
</dbReference>
<dbReference type="GO" id="GO:0016787">
    <property type="term" value="F:hydrolase activity"/>
    <property type="evidence" value="ECO:0007669"/>
    <property type="project" value="UniProtKB-KW"/>
</dbReference>
<dbReference type="SFLD" id="SFLDS00003">
    <property type="entry name" value="Haloacid_Dehalogenase"/>
    <property type="match status" value="1"/>
</dbReference>
<dbReference type="PANTHER" id="PTHR10000:SF55">
    <property type="entry name" value="5-AMINO-6-(5-PHOSPHO-D-RIBITYLAMINO)URACIL PHOSPHATASE YCSE"/>
    <property type="match status" value="1"/>
</dbReference>
<dbReference type="Gene3D" id="3.30.1240.10">
    <property type="match status" value="1"/>
</dbReference>
<dbReference type="EMBL" id="JARTFS010000003">
    <property type="protein sequence ID" value="MED4400418.1"/>
    <property type="molecule type" value="Genomic_DNA"/>
</dbReference>
<dbReference type="PROSITE" id="PS01229">
    <property type="entry name" value="COF_2"/>
    <property type="match status" value="1"/>
</dbReference>
<evidence type="ECO:0000313" key="2">
    <source>
        <dbReference type="Proteomes" id="UP001342826"/>
    </source>
</evidence>
<accession>A0ABU6NTD8</accession>
<dbReference type="EC" id="3.1.3.-" evidence="1"/>
<organism evidence="1 2">
    <name type="scientific">Metabacillus fastidiosus</name>
    <dbReference type="NCBI Taxonomy" id="1458"/>
    <lineage>
        <taxon>Bacteria</taxon>
        <taxon>Bacillati</taxon>
        <taxon>Bacillota</taxon>
        <taxon>Bacilli</taxon>
        <taxon>Bacillales</taxon>
        <taxon>Bacillaceae</taxon>
        <taxon>Metabacillus</taxon>
    </lineage>
</organism>
<dbReference type="Pfam" id="PF08282">
    <property type="entry name" value="Hydrolase_3"/>
    <property type="match status" value="1"/>
</dbReference>
<keyword evidence="2" id="KW-1185">Reference proteome</keyword>
<gene>
    <name evidence="1" type="ORF">P9271_03550</name>
</gene>
<proteinExistence type="predicted"/>